<dbReference type="Proteomes" id="UP001055125">
    <property type="component" value="Unassembled WGS sequence"/>
</dbReference>
<keyword evidence="1" id="KW-1133">Transmembrane helix</keyword>
<reference evidence="2" key="2">
    <citation type="submission" date="2021-08" db="EMBL/GenBank/DDBJ databases">
        <authorList>
            <person name="Tani A."/>
            <person name="Ola A."/>
            <person name="Ogura Y."/>
            <person name="Katsura K."/>
            <person name="Hayashi T."/>
        </authorList>
    </citation>
    <scope>NUCLEOTIDE SEQUENCE</scope>
    <source>
        <strain evidence="2">DSM 19015</strain>
    </source>
</reference>
<gene>
    <name evidence="2" type="ORF">OCOJLMKI_0573</name>
</gene>
<keyword evidence="3" id="KW-1185">Reference proteome</keyword>
<proteinExistence type="predicted"/>
<feature type="transmembrane region" description="Helical" evidence="1">
    <location>
        <begin position="36"/>
        <end position="56"/>
    </location>
</feature>
<organism evidence="2 3">
    <name type="scientific">Methylobacterium iners</name>
    <dbReference type="NCBI Taxonomy" id="418707"/>
    <lineage>
        <taxon>Bacteria</taxon>
        <taxon>Pseudomonadati</taxon>
        <taxon>Pseudomonadota</taxon>
        <taxon>Alphaproteobacteria</taxon>
        <taxon>Hyphomicrobiales</taxon>
        <taxon>Methylobacteriaceae</taxon>
        <taxon>Methylobacterium</taxon>
    </lineage>
</organism>
<feature type="transmembrane region" description="Helical" evidence="1">
    <location>
        <begin position="134"/>
        <end position="152"/>
    </location>
</feature>
<keyword evidence="1" id="KW-0472">Membrane</keyword>
<feature type="transmembrane region" description="Helical" evidence="1">
    <location>
        <begin position="100"/>
        <end position="122"/>
    </location>
</feature>
<protein>
    <submittedName>
        <fullName evidence="2">Uncharacterized protein</fullName>
    </submittedName>
</protein>
<name>A0ABQ4RT49_9HYPH</name>
<evidence type="ECO:0000313" key="2">
    <source>
        <dbReference type="EMBL" id="GJD93379.1"/>
    </source>
</evidence>
<sequence>MEAFVFGRDDGPMRRGAARAVGPLVRFIERLFGDGVPGFNLAMGLFATVWAVLMPLRPETFDTGRFAGMHWLPDAAWIAFFASLALLHAAAFLRPARSNIVLVADMLTAWIWLSVAASFLRIEVKTGGLAPGTFIYVIMGFAALCHGVYCAGRPRTGG</sequence>
<dbReference type="EMBL" id="BPQP01000008">
    <property type="protein sequence ID" value="GJD93379.1"/>
    <property type="molecule type" value="Genomic_DNA"/>
</dbReference>
<reference evidence="2" key="1">
    <citation type="journal article" date="2021" name="Front. Microbiol.">
        <title>Comprehensive Comparative Genomics and Phenotyping of Methylobacterium Species.</title>
        <authorList>
            <person name="Alessa O."/>
            <person name="Ogura Y."/>
            <person name="Fujitani Y."/>
            <person name="Takami H."/>
            <person name="Hayashi T."/>
            <person name="Sahin N."/>
            <person name="Tani A."/>
        </authorList>
    </citation>
    <scope>NUCLEOTIDE SEQUENCE</scope>
    <source>
        <strain evidence="2">DSM 19015</strain>
    </source>
</reference>
<evidence type="ECO:0000256" key="1">
    <source>
        <dbReference type="SAM" id="Phobius"/>
    </source>
</evidence>
<keyword evidence="1" id="KW-0812">Transmembrane</keyword>
<feature type="transmembrane region" description="Helical" evidence="1">
    <location>
        <begin position="76"/>
        <end position="93"/>
    </location>
</feature>
<evidence type="ECO:0000313" key="3">
    <source>
        <dbReference type="Proteomes" id="UP001055125"/>
    </source>
</evidence>
<comment type="caution">
    <text evidence="2">The sequence shown here is derived from an EMBL/GenBank/DDBJ whole genome shotgun (WGS) entry which is preliminary data.</text>
</comment>
<accession>A0ABQ4RT49</accession>